<dbReference type="EMBL" id="FZOQ01000030">
    <property type="protein sequence ID" value="SNT19608.1"/>
    <property type="molecule type" value="Genomic_DNA"/>
</dbReference>
<dbReference type="OrthoDB" id="9963342at2"/>
<dbReference type="RefSeq" id="WP_089321431.1">
    <property type="nucleotide sequence ID" value="NZ_FZOQ01000030.1"/>
</dbReference>
<organism evidence="2 3">
    <name type="scientific">Pontibacter ummariensis</name>
    <dbReference type="NCBI Taxonomy" id="1610492"/>
    <lineage>
        <taxon>Bacteria</taxon>
        <taxon>Pseudomonadati</taxon>
        <taxon>Bacteroidota</taxon>
        <taxon>Cytophagia</taxon>
        <taxon>Cytophagales</taxon>
        <taxon>Hymenobacteraceae</taxon>
        <taxon>Pontibacter</taxon>
    </lineage>
</organism>
<keyword evidence="3" id="KW-1185">Reference proteome</keyword>
<accession>A0A239KPK5</accession>
<evidence type="ECO:0000313" key="2">
    <source>
        <dbReference type="EMBL" id="SNT19608.1"/>
    </source>
</evidence>
<evidence type="ECO:0000256" key="1">
    <source>
        <dbReference type="SAM" id="SignalP"/>
    </source>
</evidence>
<protein>
    <submittedName>
        <fullName evidence="2">Uncharacterized protein</fullName>
    </submittedName>
</protein>
<sequence length="202" mass="22685">MKYQILFVLLLIMSCSQPSTKTEPASIEKISLVGYSYREKPTRDGYDFYLASLHELVASDNILTVVKRDSFNSPLHAFTTTDENLAKIFPKLAESYPADTSLFNLNPEETGIYHGFDYMLLLITTDGRVRVVSFTPRRAEGALKIVSDSLLRYQVDEGMRAKGMDTVSLIATFDSLARKHVLPLHPLPPNSLPPPVYKGQKQ</sequence>
<dbReference type="PROSITE" id="PS51257">
    <property type="entry name" value="PROKAR_LIPOPROTEIN"/>
    <property type="match status" value="1"/>
</dbReference>
<reference evidence="3" key="1">
    <citation type="submission" date="2017-06" db="EMBL/GenBank/DDBJ databases">
        <authorList>
            <person name="Varghese N."/>
            <person name="Submissions S."/>
        </authorList>
    </citation>
    <scope>NUCLEOTIDE SEQUENCE [LARGE SCALE GENOMIC DNA]</scope>
    <source>
        <strain evidence="3">NKM1</strain>
    </source>
</reference>
<proteinExistence type="predicted"/>
<dbReference type="Proteomes" id="UP000198432">
    <property type="component" value="Unassembled WGS sequence"/>
</dbReference>
<gene>
    <name evidence="2" type="ORF">SAMN06296052_13025</name>
</gene>
<feature type="chain" id="PRO_5012851070" evidence="1">
    <location>
        <begin position="22"/>
        <end position="202"/>
    </location>
</feature>
<dbReference type="AlphaFoldDB" id="A0A239KPK5"/>
<name>A0A239KPK5_9BACT</name>
<feature type="signal peptide" evidence="1">
    <location>
        <begin position="1"/>
        <end position="21"/>
    </location>
</feature>
<keyword evidence="1" id="KW-0732">Signal</keyword>
<evidence type="ECO:0000313" key="3">
    <source>
        <dbReference type="Proteomes" id="UP000198432"/>
    </source>
</evidence>